<reference evidence="2" key="1">
    <citation type="journal article" date="2019" name="Int. J. Syst. Evol. Microbiol.">
        <title>The Global Catalogue of Microorganisms (GCM) 10K type strain sequencing project: providing services to taxonomists for standard genome sequencing and annotation.</title>
        <authorList>
            <consortium name="The Broad Institute Genomics Platform"/>
            <consortium name="The Broad Institute Genome Sequencing Center for Infectious Disease"/>
            <person name="Wu L."/>
            <person name="Ma J."/>
        </authorList>
    </citation>
    <scope>NUCLEOTIDE SEQUENCE [LARGE SCALE GENOMIC DNA]</scope>
    <source>
        <strain evidence="2">JCM 17986</strain>
    </source>
</reference>
<dbReference type="EMBL" id="BAABHS010000007">
    <property type="protein sequence ID" value="GAA4960835.1"/>
    <property type="molecule type" value="Genomic_DNA"/>
</dbReference>
<evidence type="ECO:0000313" key="1">
    <source>
        <dbReference type="EMBL" id="GAA4960835.1"/>
    </source>
</evidence>
<protein>
    <submittedName>
        <fullName evidence="1">Uncharacterized protein</fullName>
    </submittedName>
</protein>
<gene>
    <name evidence="1" type="ORF">GCM10023205_25260</name>
</gene>
<dbReference type="Proteomes" id="UP001500466">
    <property type="component" value="Unassembled WGS sequence"/>
</dbReference>
<accession>A0ABP9H389</accession>
<evidence type="ECO:0000313" key="2">
    <source>
        <dbReference type="Proteomes" id="UP001500466"/>
    </source>
</evidence>
<keyword evidence="2" id="KW-1185">Reference proteome</keyword>
<proteinExistence type="predicted"/>
<sequence length="80" mass="9168">MQVWEQNRAGRLAASLPRRRKVASQCSHCRLTQPVSSVCVFRKQAVEQYLRPDWEGGTEKAWVQRAQVSVTGMAQCDSRY</sequence>
<name>A0ABP9H389_9ACTN</name>
<organism evidence="1 2">
    <name type="scientific">Yinghuangia aomiensis</name>
    <dbReference type="NCBI Taxonomy" id="676205"/>
    <lineage>
        <taxon>Bacteria</taxon>
        <taxon>Bacillati</taxon>
        <taxon>Actinomycetota</taxon>
        <taxon>Actinomycetes</taxon>
        <taxon>Kitasatosporales</taxon>
        <taxon>Streptomycetaceae</taxon>
        <taxon>Yinghuangia</taxon>
    </lineage>
</organism>
<comment type="caution">
    <text evidence="1">The sequence shown here is derived from an EMBL/GenBank/DDBJ whole genome shotgun (WGS) entry which is preliminary data.</text>
</comment>